<accession>A0A1W1UMA4</accession>
<dbReference type="SUPFAM" id="SSF117143">
    <property type="entry name" value="Flagellar hook protein flgE"/>
    <property type="match status" value="1"/>
</dbReference>
<comment type="subcellular location">
    <subcellularLocation>
        <location evidence="2">Bacterial flagellum basal body</location>
    </subcellularLocation>
</comment>
<dbReference type="InterPro" id="IPR001444">
    <property type="entry name" value="Flag_bb_rod_N"/>
</dbReference>
<dbReference type="STRING" id="656914.SAMN00017405_0907"/>
<comment type="similarity">
    <text evidence="1 2">Belongs to the flagella basal body rod proteins family.</text>
</comment>
<evidence type="ECO:0000313" key="7">
    <source>
        <dbReference type="Proteomes" id="UP000192731"/>
    </source>
</evidence>
<keyword evidence="7" id="KW-1185">Reference proteome</keyword>
<protein>
    <submittedName>
        <fullName evidence="6">Flagellar basal-body rod protein FlgG</fullName>
    </submittedName>
</protein>
<evidence type="ECO:0000313" key="6">
    <source>
        <dbReference type="EMBL" id="SMB82268.1"/>
    </source>
</evidence>
<dbReference type="GO" id="GO:0071978">
    <property type="term" value="P:bacterial-type flagellum-dependent swarming motility"/>
    <property type="evidence" value="ECO:0007669"/>
    <property type="project" value="TreeGrafter"/>
</dbReference>
<evidence type="ECO:0000256" key="2">
    <source>
        <dbReference type="RuleBase" id="RU362116"/>
    </source>
</evidence>
<dbReference type="InterPro" id="IPR020013">
    <property type="entry name" value="Flagellar_FlgE/F/G"/>
</dbReference>
<dbReference type="Pfam" id="PF00460">
    <property type="entry name" value="Flg_bb_rod"/>
    <property type="match status" value="1"/>
</dbReference>
<feature type="domain" description="Flagellar basal body rod protein N-terminal" evidence="3">
    <location>
        <begin position="5"/>
        <end position="35"/>
    </location>
</feature>
<proteinExistence type="inferred from homology"/>
<dbReference type="OrthoDB" id="9804559at2"/>
<keyword evidence="6" id="KW-0966">Cell projection</keyword>
<evidence type="ECO:0000259" key="4">
    <source>
        <dbReference type="Pfam" id="PF06429"/>
    </source>
</evidence>
<feature type="domain" description="Flagellar hook protein FlgE/F/G-like D1" evidence="5">
    <location>
        <begin position="88"/>
        <end position="139"/>
    </location>
</feature>
<dbReference type="Pfam" id="PF06429">
    <property type="entry name" value="Flg_bbr_C"/>
    <property type="match status" value="1"/>
</dbReference>
<dbReference type="PANTHER" id="PTHR30435:SF19">
    <property type="entry name" value="FLAGELLAR BASAL-BODY ROD PROTEIN FLGG"/>
    <property type="match status" value="1"/>
</dbReference>
<dbReference type="Pfam" id="PF22692">
    <property type="entry name" value="LlgE_F_G_D1"/>
    <property type="match status" value="1"/>
</dbReference>
<dbReference type="InterPro" id="IPR010930">
    <property type="entry name" value="Flg_bb/hook_C_dom"/>
</dbReference>
<dbReference type="Proteomes" id="UP000192731">
    <property type="component" value="Unassembled WGS sequence"/>
</dbReference>
<dbReference type="GO" id="GO:0009425">
    <property type="term" value="C:bacterial-type flagellum basal body"/>
    <property type="evidence" value="ECO:0007669"/>
    <property type="project" value="UniProtKB-SubCell"/>
</dbReference>
<dbReference type="NCBIfam" id="TIGR03506">
    <property type="entry name" value="FlgEFG_subfam"/>
    <property type="match status" value="1"/>
</dbReference>
<evidence type="ECO:0000256" key="1">
    <source>
        <dbReference type="ARBA" id="ARBA00009677"/>
    </source>
</evidence>
<keyword evidence="2" id="KW-0975">Bacterial flagellum</keyword>
<evidence type="ECO:0000259" key="5">
    <source>
        <dbReference type="Pfam" id="PF22692"/>
    </source>
</evidence>
<keyword evidence="6" id="KW-0282">Flagellum</keyword>
<dbReference type="EMBL" id="FWWT01000008">
    <property type="protein sequence ID" value="SMB82268.1"/>
    <property type="molecule type" value="Genomic_DNA"/>
</dbReference>
<dbReference type="InterPro" id="IPR037925">
    <property type="entry name" value="FlgE/F/G-like"/>
</dbReference>
<organism evidence="6 7">
    <name type="scientific">Desulfonispora thiosulfatigenes DSM 11270</name>
    <dbReference type="NCBI Taxonomy" id="656914"/>
    <lineage>
        <taxon>Bacteria</taxon>
        <taxon>Bacillati</taxon>
        <taxon>Bacillota</taxon>
        <taxon>Clostridia</taxon>
        <taxon>Eubacteriales</taxon>
        <taxon>Peptococcaceae</taxon>
        <taxon>Desulfonispora</taxon>
    </lineage>
</organism>
<dbReference type="PANTHER" id="PTHR30435">
    <property type="entry name" value="FLAGELLAR PROTEIN"/>
    <property type="match status" value="1"/>
</dbReference>
<feature type="domain" description="Flagellar basal-body/hook protein C-terminal" evidence="4">
    <location>
        <begin position="182"/>
        <end position="225"/>
    </location>
</feature>
<reference evidence="6 7" key="1">
    <citation type="submission" date="2017-04" db="EMBL/GenBank/DDBJ databases">
        <authorList>
            <person name="Afonso C.L."/>
            <person name="Miller P.J."/>
            <person name="Scott M.A."/>
            <person name="Spackman E."/>
            <person name="Goraichik I."/>
            <person name="Dimitrov K.M."/>
            <person name="Suarez D.L."/>
            <person name="Swayne D.E."/>
        </authorList>
    </citation>
    <scope>NUCLEOTIDE SEQUENCE [LARGE SCALE GENOMIC DNA]</scope>
    <source>
        <strain evidence="6 7">DSM 11270</strain>
    </source>
</reference>
<gene>
    <name evidence="6" type="ORF">SAMN00017405_0907</name>
</gene>
<sequence>MIKGLYIANTGLNYNQKALNTIGGNLANVNTSGYKQQDIAASTFKEALVSKNGQKIIGSTSHGVKLDEIKTDYTMGSIQETNREFDYAIKGDAFFTLELPDGSYQYTRNGAFQKDAEGYLVDNHGFKVQGEQGSIMVEDGKPDQEFALTNFENLDDLRKVGENLYITNDEEGANWSDNSTVMQGFLESSNVDLVKNMGEMLTYSRFLSFNSKVLSVQDRILEKSASEIGSIRG</sequence>
<dbReference type="InterPro" id="IPR053967">
    <property type="entry name" value="LlgE_F_G-like_D1"/>
</dbReference>
<keyword evidence="6" id="KW-0969">Cilium</keyword>
<dbReference type="AlphaFoldDB" id="A0A1W1UMA4"/>
<name>A0A1W1UMA4_DESTI</name>
<dbReference type="RefSeq" id="WP_084052158.1">
    <property type="nucleotide sequence ID" value="NZ_FWWT01000008.1"/>
</dbReference>
<evidence type="ECO:0000259" key="3">
    <source>
        <dbReference type="Pfam" id="PF00460"/>
    </source>
</evidence>